<feature type="compositionally biased region" description="Polar residues" evidence="1">
    <location>
        <begin position="331"/>
        <end position="365"/>
    </location>
</feature>
<organism evidence="2 3">
    <name type="scientific">Mytilus coruscus</name>
    <name type="common">Sea mussel</name>
    <dbReference type="NCBI Taxonomy" id="42192"/>
    <lineage>
        <taxon>Eukaryota</taxon>
        <taxon>Metazoa</taxon>
        <taxon>Spiralia</taxon>
        <taxon>Lophotrochozoa</taxon>
        <taxon>Mollusca</taxon>
        <taxon>Bivalvia</taxon>
        <taxon>Autobranchia</taxon>
        <taxon>Pteriomorphia</taxon>
        <taxon>Mytilida</taxon>
        <taxon>Mytiloidea</taxon>
        <taxon>Mytilidae</taxon>
        <taxon>Mytilinae</taxon>
        <taxon>Mytilus</taxon>
    </lineage>
</organism>
<proteinExistence type="predicted"/>
<dbReference type="AlphaFoldDB" id="A0A6J8CQZ4"/>
<dbReference type="OrthoDB" id="6163645at2759"/>
<feature type="region of interest" description="Disordered" evidence="1">
    <location>
        <begin position="329"/>
        <end position="365"/>
    </location>
</feature>
<evidence type="ECO:0000313" key="2">
    <source>
        <dbReference type="EMBL" id="CAC5398948.1"/>
    </source>
</evidence>
<reference evidence="2 3" key="1">
    <citation type="submission" date="2020-06" db="EMBL/GenBank/DDBJ databases">
        <authorList>
            <person name="Li R."/>
            <person name="Bekaert M."/>
        </authorList>
    </citation>
    <scope>NUCLEOTIDE SEQUENCE [LARGE SCALE GENOMIC DNA]</scope>
    <source>
        <strain evidence="3">wild</strain>
    </source>
</reference>
<gene>
    <name evidence="2" type="ORF">MCOR_33263</name>
</gene>
<accession>A0A6J8CQZ4</accession>
<dbReference type="EMBL" id="CACVKT020005969">
    <property type="protein sequence ID" value="CAC5398948.1"/>
    <property type="molecule type" value="Genomic_DNA"/>
</dbReference>
<protein>
    <submittedName>
        <fullName evidence="2">Uncharacterized protein</fullName>
    </submittedName>
</protein>
<dbReference type="Proteomes" id="UP000507470">
    <property type="component" value="Unassembled WGS sequence"/>
</dbReference>
<evidence type="ECO:0000256" key="1">
    <source>
        <dbReference type="SAM" id="MobiDB-lite"/>
    </source>
</evidence>
<sequence>MDNMVDVTPSEVQMRVTSGICRQDESLNGDQPLVTARFRTQAEKDSKDPKITYEEQLLHDLEKHKETERDILEKLRGFKTIKENGFSHGRGIAQMRNTLGCDSLTLKGEGCSRIISGDETTREANMAPFRSGEDCRISVENRNGCVDTTTPVANTYMNRVIDSADKGYDSNRNLNRNNFEEIRTSTSGTCPEIKNITRLAYPTAPIDIRDQLAKDCFIRAVSDTKIQLTLFNREPKTIGDCVRVGVEYEAFVVDQKRLTNQKQAIRMQYETPLEQIDDDDNLLGQIAKMSHRLDDMAKFQKPNDYSGVTCFYCGVKGYMKKKLVAKHQNDRQSNTVKYRSTPNTQQRFTCGSQYTQGTQTDRQGN</sequence>
<evidence type="ECO:0000313" key="3">
    <source>
        <dbReference type="Proteomes" id="UP000507470"/>
    </source>
</evidence>
<keyword evidence="3" id="KW-1185">Reference proteome</keyword>
<name>A0A6J8CQZ4_MYTCO</name>